<feature type="compositionally biased region" description="Low complexity" evidence="1">
    <location>
        <begin position="186"/>
        <end position="196"/>
    </location>
</feature>
<feature type="region of interest" description="Disordered" evidence="1">
    <location>
        <begin position="170"/>
        <end position="209"/>
    </location>
</feature>
<dbReference type="RefSeq" id="WP_062235284.1">
    <property type="nucleotide sequence ID" value="NZ_JBIBJG010000008.1"/>
</dbReference>
<keyword evidence="3" id="KW-1185">Reference proteome</keyword>
<evidence type="ECO:0000313" key="2">
    <source>
        <dbReference type="EMBL" id="KUN69487.1"/>
    </source>
</evidence>
<proteinExistence type="predicted"/>
<comment type="caution">
    <text evidence="2">The sequence shown here is derived from an EMBL/GenBank/DDBJ whole genome shotgun (WGS) entry which is preliminary data.</text>
</comment>
<organism evidence="2 3">
    <name type="scientific">Streptomyces griseorubiginosus</name>
    <dbReference type="NCBI Taxonomy" id="67304"/>
    <lineage>
        <taxon>Bacteria</taxon>
        <taxon>Bacillati</taxon>
        <taxon>Actinomycetota</taxon>
        <taxon>Actinomycetes</taxon>
        <taxon>Kitasatosporales</taxon>
        <taxon>Streptomycetaceae</taxon>
        <taxon>Streptomyces</taxon>
    </lineage>
</organism>
<name>A0A101S8V9_9ACTN</name>
<reference evidence="2 3" key="1">
    <citation type="submission" date="2015-10" db="EMBL/GenBank/DDBJ databases">
        <title>Draft genome sequence of Streptomyces griseorubiginosus DSM 40469, type strain for the species Streptomyces griseorubiginosus.</title>
        <authorList>
            <person name="Ruckert C."/>
            <person name="Winkler A."/>
            <person name="Kalinowski J."/>
            <person name="Kampfer P."/>
            <person name="Glaeser S."/>
        </authorList>
    </citation>
    <scope>NUCLEOTIDE SEQUENCE [LARGE SCALE GENOMIC DNA]</scope>
    <source>
        <strain evidence="2 3">DSM 40469</strain>
    </source>
</reference>
<dbReference type="EMBL" id="LMWV01000005">
    <property type="protein sequence ID" value="KUN69487.1"/>
    <property type="molecule type" value="Genomic_DNA"/>
</dbReference>
<gene>
    <name evidence="2" type="ORF">AQJ54_07520</name>
</gene>
<dbReference type="AlphaFoldDB" id="A0A101S8V9"/>
<evidence type="ECO:0000256" key="1">
    <source>
        <dbReference type="SAM" id="MobiDB-lite"/>
    </source>
</evidence>
<sequence length="209" mass="23677">MHITPAEAAIIGTSLGATATLSAAWITQRATSRRERERRLWDRRVATYDDLMSTLHTYAQLRAHTRRSFDLPELEGVRSEALHSAATLAARIELYSSEPLREACERSFDGVQRWLLAWEEWHEQGPAVRLPSQADGLWKKFTRRVEEAERADSELLELLLADVHGTRRGARRFPKGRNRGISLRKTTSGSSASRRTAPGKNAPRKPDHD</sequence>
<dbReference type="Proteomes" id="UP000054375">
    <property type="component" value="Unassembled WGS sequence"/>
</dbReference>
<accession>A0A101S8V9</accession>
<evidence type="ECO:0000313" key="3">
    <source>
        <dbReference type="Proteomes" id="UP000054375"/>
    </source>
</evidence>
<protein>
    <submittedName>
        <fullName evidence="2">Uncharacterized protein</fullName>
    </submittedName>
</protein>